<reference evidence="2" key="1">
    <citation type="journal article" date="2009" name="Genome Res.">
        <title>Comparative genomic analyses of the human fungal pathogens Coccidioides and their relatives.</title>
        <authorList>
            <person name="Sharpton T.J."/>
            <person name="Stajich J.E."/>
            <person name="Rounsley S.D."/>
            <person name="Gardner M.J."/>
            <person name="Wortman J.R."/>
            <person name="Jordar V.S."/>
            <person name="Maiti R."/>
            <person name="Kodira C.D."/>
            <person name="Neafsey D.E."/>
            <person name="Zeng Q."/>
            <person name="Hung C.-Y."/>
            <person name="McMahan C."/>
            <person name="Muszewska A."/>
            <person name="Grynberg M."/>
            <person name="Mandel M.A."/>
            <person name="Kellner E.M."/>
            <person name="Barker B.M."/>
            <person name="Galgiani J.N."/>
            <person name="Orbach M.J."/>
            <person name="Kirkland T.N."/>
            <person name="Cole G.T."/>
            <person name="Henn M.R."/>
            <person name="Birren B.W."/>
            <person name="Taylor J.W."/>
        </authorList>
    </citation>
    <scope>NUCLEOTIDE SEQUENCE [LARGE SCALE GENOMIC DNA]</scope>
    <source>
        <strain evidence="2">RS</strain>
    </source>
</reference>
<protein>
    <submittedName>
        <fullName evidence="1">Uncharacterized protein</fullName>
    </submittedName>
</protein>
<sequence length="59" mass="6650">MMVKTSMATAPYVPKKLSMLPILAFRVRSSSWSGGMTTLMNPYYDLGSRDYSRILVLES</sequence>
<dbReference type="EMBL" id="GG704913">
    <property type="protein sequence ID" value="KJF60766.1"/>
    <property type="molecule type" value="Genomic_DNA"/>
</dbReference>
<gene>
    <name evidence="1" type="ORF">CIMG_13199</name>
</gene>
<dbReference type="AlphaFoldDB" id="A0A0D8JV10"/>
<accession>A0A0D8JV10</accession>
<reference evidence="2" key="2">
    <citation type="journal article" date="2010" name="Genome Res.">
        <title>Population genomic sequencing of Coccidioides fungi reveals recent hybridization and transposon control.</title>
        <authorList>
            <person name="Neafsey D.E."/>
            <person name="Barker B.M."/>
            <person name="Sharpton T.J."/>
            <person name="Stajich J.E."/>
            <person name="Park D.J."/>
            <person name="Whiston E."/>
            <person name="Hung C.-Y."/>
            <person name="McMahan C."/>
            <person name="White J."/>
            <person name="Sykes S."/>
            <person name="Heiman D."/>
            <person name="Young S."/>
            <person name="Zeng Q."/>
            <person name="Abouelleil A."/>
            <person name="Aftuck L."/>
            <person name="Bessette D."/>
            <person name="Brown A."/>
            <person name="FitzGerald M."/>
            <person name="Lui A."/>
            <person name="Macdonald J.P."/>
            <person name="Priest M."/>
            <person name="Orbach M.J."/>
            <person name="Galgiani J.N."/>
            <person name="Kirkland T.N."/>
            <person name="Cole G.T."/>
            <person name="Birren B.W."/>
            <person name="Henn M.R."/>
            <person name="Taylor J.W."/>
            <person name="Rounsley S.D."/>
        </authorList>
    </citation>
    <scope>GENOME REANNOTATION</scope>
    <source>
        <strain evidence="2">RS</strain>
    </source>
</reference>
<dbReference type="KEGG" id="cim:CIMG_13199"/>
<keyword evidence="2" id="KW-1185">Reference proteome</keyword>
<dbReference type="RefSeq" id="XP_004445018.1">
    <property type="nucleotide sequence ID" value="XM_004444961.1"/>
</dbReference>
<evidence type="ECO:0000313" key="1">
    <source>
        <dbReference type="EMBL" id="KJF60766.1"/>
    </source>
</evidence>
<dbReference type="InParanoid" id="A0A0D8JV10"/>
<evidence type="ECO:0000313" key="2">
    <source>
        <dbReference type="Proteomes" id="UP000001261"/>
    </source>
</evidence>
<name>A0A0D8JV10_COCIM</name>
<dbReference type="Proteomes" id="UP000001261">
    <property type="component" value="Unassembled WGS sequence"/>
</dbReference>
<dbReference type="VEuPathDB" id="FungiDB:CIMG_13199"/>
<organism evidence="1 2">
    <name type="scientific">Coccidioides immitis (strain RS)</name>
    <name type="common">Valley fever fungus</name>
    <dbReference type="NCBI Taxonomy" id="246410"/>
    <lineage>
        <taxon>Eukaryota</taxon>
        <taxon>Fungi</taxon>
        <taxon>Dikarya</taxon>
        <taxon>Ascomycota</taxon>
        <taxon>Pezizomycotina</taxon>
        <taxon>Eurotiomycetes</taxon>
        <taxon>Eurotiomycetidae</taxon>
        <taxon>Onygenales</taxon>
        <taxon>Onygenaceae</taxon>
        <taxon>Coccidioides</taxon>
    </lineage>
</organism>
<proteinExistence type="predicted"/>
<dbReference type="GeneID" id="24164826"/>